<dbReference type="PANTHER" id="PTHR11260:SF615">
    <property type="entry name" value="GLUTATHIONE S-TRANSFERASE U17"/>
    <property type="match status" value="1"/>
</dbReference>
<protein>
    <recommendedName>
        <fullName evidence="1">Glutathione S-transferase</fullName>
        <ecNumber evidence="1">2.5.1.18</ecNumber>
    </recommendedName>
</protein>
<dbReference type="GO" id="GO:0004364">
    <property type="term" value="F:glutathione transferase activity"/>
    <property type="evidence" value="ECO:0007669"/>
    <property type="project" value="UniProtKB-UniRule"/>
</dbReference>
<comment type="catalytic activity">
    <reaction evidence="1">
        <text>RX + glutathione = an S-substituted glutathione + a halide anion + H(+)</text>
        <dbReference type="Rhea" id="RHEA:16437"/>
        <dbReference type="ChEBI" id="CHEBI:15378"/>
        <dbReference type="ChEBI" id="CHEBI:16042"/>
        <dbReference type="ChEBI" id="CHEBI:17792"/>
        <dbReference type="ChEBI" id="CHEBI:57925"/>
        <dbReference type="ChEBI" id="CHEBI:90779"/>
        <dbReference type="EC" id="2.5.1.18"/>
    </reaction>
</comment>
<comment type="function">
    <text evidence="1">Is involved in the conjugation of reduced glutathione to a wide number of exogenous and endogenous hydrophobic electrophiles.</text>
</comment>
<comment type="caution">
    <text evidence="2">The sequence shown here is derived from an EMBL/GenBank/DDBJ whole genome shotgun (WGS) entry which is preliminary data.</text>
</comment>
<keyword evidence="3" id="KW-1185">Reference proteome</keyword>
<dbReference type="Gene3D" id="1.20.1050.10">
    <property type="match status" value="2"/>
</dbReference>
<dbReference type="PANTHER" id="PTHR11260">
    <property type="entry name" value="GLUTATHIONE S-TRANSFERASE, GST, SUPERFAMILY, GST DOMAIN CONTAINING"/>
    <property type="match status" value="1"/>
</dbReference>
<organism evidence="2 3">
    <name type="scientific">Rhododendron simsii</name>
    <name type="common">Sims's rhododendron</name>
    <dbReference type="NCBI Taxonomy" id="118357"/>
    <lineage>
        <taxon>Eukaryota</taxon>
        <taxon>Viridiplantae</taxon>
        <taxon>Streptophyta</taxon>
        <taxon>Embryophyta</taxon>
        <taxon>Tracheophyta</taxon>
        <taxon>Spermatophyta</taxon>
        <taxon>Magnoliopsida</taxon>
        <taxon>eudicotyledons</taxon>
        <taxon>Gunneridae</taxon>
        <taxon>Pentapetalae</taxon>
        <taxon>asterids</taxon>
        <taxon>Ericales</taxon>
        <taxon>Ericaceae</taxon>
        <taxon>Ericoideae</taxon>
        <taxon>Rhodoreae</taxon>
        <taxon>Rhododendron</taxon>
    </lineage>
</organism>
<dbReference type="GO" id="GO:0006749">
    <property type="term" value="P:glutathione metabolic process"/>
    <property type="evidence" value="ECO:0007669"/>
    <property type="project" value="TreeGrafter"/>
</dbReference>
<dbReference type="AlphaFoldDB" id="A0A834L4B9"/>
<dbReference type="SUPFAM" id="SSF47616">
    <property type="entry name" value="GST C-terminal domain-like"/>
    <property type="match status" value="2"/>
</dbReference>
<keyword evidence="1" id="KW-0808">Transferase</keyword>
<proteinExistence type="inferred from homology"/>
<evidence type="ECO:0000256" key="1">
    <source>
        <dbReference type="RuleBase" id="RU369102"/>
    </source>
</evidence>
<dbReference type="Proteomes" id="UP000626092">
    <property type="component" value="Unassembled WGS sequence"/>
</dbReference>
<comment type="subcellular location">
    <subcellularLocation>
        <location evidence="1">Cytoplasm</location>
        <location evidence="1">Cytosol</location>
    </subcellularLocation>
</comment>
<dbReference type="EC" id="2.5.1.18" evidence="1"/>
<evidence type="ECO:0000313" key="2">
    <source>
        <dbReference type="EMBL" id="KAF7112910.1"/>
    </source>
</evidence>
<sequence length="214" mass="24040">MIEQWWPSIACMENIFTMGEEAKAAAALEKVIEGAMPLEVAFVKCSKGKDFFSAVTALGNLDTAFRSFLEWLRAIKMMTGVKLLDETKNPGLFGWAEKFGFNAAVKVVIPKWSDTIGYLDTAFGSFLEWLRAIEMMTGVKLLDETKNPGLFGWAEKFGFNAAVKVVIPKWRFVTHYRPILRLYSTRQLIGLLLGSIMFEISTMLGKAEEQFGRG</sequence>
<keyword evidence="1" id="KW-0963">Cytoplasm</keyword>
<dbReference type="InterPro" id="IPR045073">
    <property type="entry name" value="Omega/Tau-like"/>
</dbReference>
<dbReference type="EMBL" id="WJXA01000404">
    <property type="protein sequence ID" value="KAF7112910.1"/>
    <property type="molecule type" value="Genomic_DNA"/>
</dbReference>
<dbReference type="GO" id="GO:0005829">
    <property type="term" value="C:cytosol"/>
    <property type="evidence" value="ECO:0007669"/>
    <property type="project" value="UniProtKB-SubCell"/>
</dbReference>
<accession>A0A834L4B9</accession>
<evidence type="ECO:0000313" key="3">
    <source>
        <dbReference type="Proteomes" id="UP000626092"/>
    </source>
</evidence>
<dbReference type="InterPro" id="IPR036282">
    <property type="entry name" value="Glutathione-S-Trfase_C_sf"/>
</dbReference>
<gene>
    <name evidence="2" type="ORF">RHSIM_RhsimUnG0180100</name>
</gene>
<dbReference type="OrthoDB" id="4951845at2759"/>
<comment type="similarity">
    <text evidence="1">Belongs to the GST superfamily.</text>
</comment>
<reference evidence="2" key="1">
    <citation type="submission" date="2019-11" db="EMBL/GenBank/DDBJ databases">
        <authorList>
            <person name="Liu Y."/>
            <person name="Hou J."/>
            <person name="Li T.-Q."/>
            <person name="Guan C.-H."/>
            <person name="Wu X."/>
            <person name="Wu H.-Z."/>
            <person name="Ling F."/>
            <person name="Zhang R."/>
            <person name="Shi X.-G."/>
            <person name="Ren J.-P."/>
            <person name="Chen E.-F."/>
            <person name="Sun J.-M."/>
        </authorList>
    </citation>
    <scope>NUCLEOTIDE SEQUENCE</scope>
    <source>
        <strain evidence="2">Adult_tree_wgs_1</strain>
        <tissue evidence="2">Leaves</tissue>
    </source>
</reference>
<name>A0A834L4B9_RHOSS</name>